<gene>
    <name evidence="1" type="ORF">PS1_0146</name>
</gene>
<name>A0A514TUF4_9CAUD</name>
<sequence length="168" mass="19283">MQLVISAFPGCGKSSIFNNGEEYNLVPVQFNKDLLELGKIEHKEGQTLVFDSDSSNFDKAHFPGNYISYIKSLLEMFEDVVIFVSSHIGVREALAEAGVEYVLVYPEPYLKQQYLDRYVKRGSPEGFIKLLDDKWLEWLDSCDKDENAISHYKLSSGQYLSDLFEDFK</sequence>
<accession>A0A514TUF4</accession>
<dbReference type="EMBL" id="MN032614">
    <property type="protein sequence ID" value="QDJ96657.1"/>
    <property type="molecule type" value="Genomic_DNA"/>
</dbReference>
<dbReference type="Proteomes" id="UP000317703">
    <property type="component" value="Segment"/>
</dbReference>
<protein>
    <submittedName>
        <fullName evidence="1">Uncharacterized protein</fullName>
    </submittedName>
</protein>
<proteinExistence type="predicted"/>
<reference evidence="1" key="1">
    <citation type="submission" date="2019-06" db="EMBL/GenBank/DDBJ databases">
        <title>Complete genome sequence of Aeromonas hydrophila bacteriophage PS1.</title>
        <authorList>
            <person name="Rai S."/>
            <person name="Tyagi A."/>
            <person name="Kumar N."/>
            <person name="Singh N."/>
        </authorList>
    </citation>
    <scope>NUCLEOTIDE SEQUENCE [LARGE SCALE GENOMIC DNA]</scope>
</reference>
<keyword evidence="2" id="KW-1185">Reference proteome</keyword>
<evidence type="ECO:0000313" key="2">
    <source>
        <dbReference type="Proteomes" id="UP000317703"/>
    </source>
</evidence>
<organism evidence="1 2">
    <name type="scientific">Aeromonas phage PS1</name>
    <dbReference type="NCBI Taxonomy" id="2591406"/>
    <lineage>
        <taxon>Viruses</taxon>
        <taxon>Duplodnaviria</taxon>
        <taxon>Heunggongvirae</taxon>
        <taxon>Uroviricota</taxon>
        <taxon>Caudoviricetes</taxon>
        <taxon>Chimalliviridae</taxon>
        <taxon>Ferozepurvirus</taxon>
        <taxon>Ferozepurvirus PS1</taxon>
    </lineage>
</organism>
<evidence type="ECO:0000313" key="1">
    <source>
        <dbReference type="EMBL" id="QDJ96657.1"/>
    </source>
</evidence>